<keyword evidence="1" id="KW-1133">Transmembrane helix</keyword>
<evidence type="ECO:0000256" key="1">
    <source>
        <dbReference type="SAM" id="Phobius"/>
    </source>
</evidence>
<dbReference type="EnsemblMetazoa" id="GBRI034644-RA">
    <property type="protein sequence ID" value="GBRI034644-PA"/>
    <property type="gene ID" value="GBRI034644"/>
</dbReference>
<accession>A0A1A9WW44</accession>
<dbReference type="Proteomes" id="UP000091820">
    <property type="component" value="Unassembled WGS sequence"/>
</dbReference>
<keyword evidence="3" id="KW-1185">Reference proteome</keyword>
<keyword evidence="1" id="KW-0812">Transmembrane</keyword>
<feature type="transmembrane region" description="Helical" evidence="1">
    <location>
        <begin position="96"/>
        <end position="112"/>
    </location>
</feature>
<organism evidence="2 3">
    <name type="scientific">Glossina brevipalpis</name>
    <dbReference type="NCBI Taxonomy" id="37001"/>
    <lineage>
        <taxon>Eukaryota</taxon>
        <taxon>Metazoa</taxon>
        <taxon>Ecdysozoa</taxon>
        <taxon>Arthropoda</taxon>
        <taxon>Hexapoda</taxon>
        <taxon>Insecta</taxon>
        <taxon>Pterygota</taxon>
        <taxon>Neoptera</taxon>
        <taxon>Endopterygota</taxon>
        <taxon>Diptera</taxon>
        <taxon>Brachycera</taxon>
        <taxon>Muscomorpha</taxon>
        <taxon>Hippoboscoidea</taxon>
        <taxon>Glossinidae</taxon>
        <taxon>Glossina</taxon>
    </lineage>
</organism>
<dbReference type="VEuPathDB" id="VectorBase:GBRI034644"/>
<protein>
    <submittedName>
        <fullName evidence="2">Uncharacterized protein</fullName>
    </submittedName>
</protein>
<evidence type="ECO:0000313" key="2">
    <source>
        <dbReference type="EnsemblMetazoa" id="GBRI034644-PA"/>
    </source>
</evidence>
<sequence>MFINDSSQWHEDGSQSNIIHGFFHGDFLHSFRHCPALHLSHAANVVEAANMAKMFRAEGAREAVVVKVYVKEADEAEFVAFVMTSNSAACGRSGRYFFRLLWLMLVMASIGINL</sequence>
<keyword evidence="1" id="KW-0472">Membrane</keyword>
<reference evidence="3" key="1">
    <citation type="submission" date="2014-03" db="EMBL/GenBank/DDBJ databases">
        <authorList>
            <person name="Aksoy S."/>
            <person name="Warren W."/>
            <person name="Wilson R.K."/>
        </authorList>
    </citation>
    <scope>NUCLEOTIDE SEQUENCE [LARGE SCALE GENOMIC DNA]</scope>
    <source>
        <strain evidence="3">IAEA</strain>
    </source>
</reference>
<reference evidence="2" key="2">
    <citation type="submission" date="2020-05" db="UniProtKB">
        <authorList>
            <consortium name="EnsemblMetazoa"/>
        </authorList>
    </citation>
    <scope>IDENTIFICATION</scope>
    <source>
        <strain evidence="2">IAEA</strain>
    </source>
</reference>
<name>A0A1A9WW44_9MUSC</name>
<proteinExistence type="predicted"/>
<evidence type="ECO:0000313" key="3">
    <source>
        <dbReference type="Proteomes" id="UP000091820"/>
    </source>
</evidence>
<dbReference type="AlphaFoldDB" id="A0A1A9WW44"/>